<name>A0ABS2PHH5_9BACL</name>
<protein>
    <submittedName>
        <fullName evidence="1">Aminoglycoside 6-adenylyltransferase</fullName>
        <ecNumber evidence="1">2.7.7.-</ecNumber>
    </submittedName>
</protein>
<dbReference type="SUPFAM" id="SSF81301">
    <property type="entry name" value="Nucleotidyltransferase"/>
    <property type="match status" value="1"/>
</dbReference>
<gene>
    <name evidence="1" type="ORF">JOD17_004025</name>
</gene>
<evidence type="ECO:0000313" key="2">
    <source>
        <dbReference type="Proteomes" id="UP000741863"/>
    </source>
</evidence>
<organism evidence="1 2">
    <name type="scientific">Geomicrobium sediminis</name>
    <dbReference type="NCBI Taxonomy" id="1347788"/>
    <lineage>
        <taxon>Bacteria</taxon>
        <taxon>Bacillati</taxon>
        <taxon>Bacillota</taxon>
        <taxon>Bacilli</taxon>
        <taxon>Bacillales</taxon>
        <taxon>Geomicrobium</taxon>
    </lineage>
</organism>
<dbReference type="EC" id="2.7.7.-" evidence="1"/>
<dbReference type="InterPro" id="IPR007530">
    <property type="entry name" value="Aminoglycoside_adenylylTfrase"/>
</dbReference>
<dbReference type="SUPFAM" id="SSF81631">
    <property type="entry name" value="PAP/OAS1 substrate-binding domain"/>
    <property type="match status" value="1"/>
</dbReference>
<dbReference type="GO" id="GO:0016779">
    <property type="term" value="F:nucleotidyltransferase activity"/>
    <property type="evidence" value="ECO:0007669"/>
    <property type="project" value="UniProtKB-KW"/>
</dbReference>
<dbReference type="Proteomes" id="UP000741863">
    <property type="component" value="Unassembled WGS sequence"/>
</dbReference>
<dbReference type="PIRSF" id="PIRSF000812">
    <property type="entry name" value="AAD"/>
    <property type="match status" value="1"/>
</dbReference>
<keyword evidence="2" id="KW-1185">Reference proteome</keyword>
<dbReference type="Gene3D" id="1.20.120.330">
    <property type="entry name" value="Nucleotidyltransferases domain 2"/>
    <property type="match status" value="1"/>
</dbReference>
<dbReference type="Gene3D" id="3.30.460.10">
    <property type="entry name" value="Beta Polymerase, domain 2"/>
    <property type="match status" value="1"/>
</dbReference>
<proteinExistence type="predicted"/>
<dbReference type="EMBL" id="JAFBEC010000018">
    <property type="protein sequence ID" value="MBM7634898.1"/>
    <property type="molecule type" value="Genomic_DNA"/>
</dbReference>
<evidence type="ECO:0000313" key="1">
    <source>
        <dbReference type="EMBL" id="MBM7634898.1"/>
    </source>
</evidence>
<keyword evidence="1" id="KW-0548">Nucleotidyltransferase</keyword>
<dbReference type="Pfam" id="PF04439">
    <property type="entry name" value="Adenyl_transf"/>
    <property type="match status" value="1"/>
</dbReference>
<dbReference type="RefSeq" id="WP_204699649.1">
    <property type="nucleotide sequence ID" value="NZ_JAFBEC010000018.1"/>
</dbReference>
<comment type="caution">
    <text evidence="1">The sequence shown here is derived from an EMBL/GenBank/DDBJ whole genome shotgun (WGS) entry which is preliminary data.</text>
</comment>
<accession>A0ABS2PHH5</accession>
<reference evidence="1 2" key="1">
    <citation type="submission" date="2021-01" db="EMBL/GenBank/DDBJ databases">
        <title>Genomic Encyclopedia of Type Strains, Phase IV (KMG-IV): sequencing the most valuable type-strain genomes for metagenomic binning, comparative biology and taxonomic classification.</title>
        <authorList>
            <person name="Goeker M."/>
        </authorList>
    </citation>
    <scope>NUCLEOTIDE SEQUENCE [LARGE SCALE GENOMIC DNA]</scope>
    <source>
        <strain evidence="1 2">DSM 25540</strain>
    </source>
</reference>
<sequence length="288" mass="33655">MRSSDEMMELILTVAKRDERVRAVYMNGSRTNPNVLPDSLQDYDIIYVVSEIDSFREDASWIHVFGELIMVQQPDEMDLALGIEVDVTESNAYLMLFEDGNRIDLRLVTLTKMLEQYGKDSLTVPLLDKDGRLKEIPKATDESYWIKEPSEAEYFSCCNNFLWCVQNVAKGLCRDELPYAKQMFEVIVRADLHQMIDWWIGSQHSYRVSTGMFGKYYKQLLPNELWGLYEKTYASANLKVSFEALTTACELFKRVAQEVAIVHQFSYLEEEHRKMMVYLKQLHMKNVE</sequence>
<keyword evidence="1" id="KW-0808">Transferase</keyword>
<dbReference type="InterPro" id="IPR043519">
    <property type="entry name" value="NT_sf"/>
</dbReference>